<evidence type="ECO:0000313" key="4">
    <source>
        <dbReference type="Proteomes" id="UP000001514"/>
    </source>
</evidence>
<dbReference type="InterPro" id="IPR002716">
    <property type="entry name" value="PIN_dom"/>
</dbReference>
<feature type="domain" description="FHA" evidence="2">
    <location>
        <begin position="107"/>
        <end position="158"/>
    </location>
</feature>
<feature type="compositionally biased region" description="Basic and acidic residues" evidence="1">
    <location>
        <begin position="228"/>
        <end position="244"/>
    </location>
</feature>
<reference evidence="3 4" key="1">
    <citation type="journal article" date="2011" name="Science">
        <title>The Selaginella genome identifies genetic changes associated with the evolution of vascular plants.</title>
        <authorList>
            <person name="Banks J.A."/>
            <person name="Nishiyama T."/>
            <person name="Hasebe M."/>
            <person name="Bowman J.L."/>
            <person name="Gribskov M."/>
            <person name="dePamphilis C."/>
            <person name="Albert V.A."/>
            <person name="Aono N."/>
            <person name="Aoyama T."/>
            <person name="Ambrose B.A."/>
            <person name="Ashton N.W."/>
            <person name="Axtell M.J."/>
            <person name="Barker E."/>
            <person name="Barker M.S."/>
            <person name="Bennetzen J.L."/>
            <person name="Bonawitz N.D."/>
            <person name="Chapple C."/>
            <person name="Cheng C."/>
            <person name="Correa L.G."/>
            <person name="Dacre M."/>
            <person name="DeBarry J."/>
            <person name="Dreyer I."/>
            <person name="Elias M."/>
            <person name="Engstrom E.M."/>
            <person name="Estelle M."/>
            <person name="Feng L."/>
            <person name="Finet C."/>
            <person name="Floyd S.K."/>
            <person name="Frommer W.B."/>
            <person name="Fujita T."/>
            <person name="Gramzow L."/>
            <person name="Gutensohn M."/>
            <person name="Harholt J."/>
            <person name="Hattori M."/>
            <person name="Heyl A."/>
            <person name="Hirai T."/>
            <person name="Hiwatashi Y."/>
            <person name="Ishikawa M."/>
            <person name="Iwata M."/>
            <person name="Karol K.G."/>
            <person name="Koehler B."/>
            <person name="Kolukisaoglu U."/>
            <person name="Kubo M."/>
            <person name="Kurata T."/>
            <person name="Lalonde S."/>
            <person name="Li K."/>
            <person name="Li Y."/>
            <person name="Litt A."/>
            <person name="Lyons E."/>
            <person name="Manning G."/>
            <person name="Maruyama T."/>
            <person name="Michael T.P."/>
            <person name="Mikami K."/>
            <person name="Miyazaki S."/>
            <person name="Morinaga S."/>
            <person name="Murata T."/>
            <person name="Mueller-Roeber B."/>
            <person name="Nelson D.R."/>
            <person name="Obara M."/>
            <person name="Oguri Y."/>
            <person name="Olmstead R.G."/>
            <person name="Onodera N."/>
            <person name="Petersen B.L."/>
            <person name="Pils B."/>
            <person name="Prigge M."/>
            <person name="Rensing S.A."/>
            <person name="Riano-Pachon D.M."/>
            <person name="Roberts A.W."/>
            <person name="Sato Y."/>
            <person name="Scheller H.V."/>
            <person name="Schulz B."/>
            <person name="Schulz C."/>
            <person name="Shakirov E.V."/>
            <person name="Shibagaki N."/>
            <person name="Shinohara N."/>
            <person name="Shippen D.E."/>
            <person name="Soerensen I."/>
            <person name="Sotooka R."/>
            <person name="Sugimoto N."/>
            <person name="Sugita M."/>
            <person name="Sumikawa N."/>
            <person name="Tanurdzic M."/>
            <person name="Theissen G."/>
            <person name="Ulvskov P."/>
            <person name="Wakazuki S."/>
            <person name="Weng J.K."/>
            <person name="Willats W.W."/>
            <person name="Wipf D."/>
            <person name="Wolf P.G."/>
            <person name="Yang L."/>
            <person name="Zimmer A.D."/>
            <person name="Zhu Q."/>
            <person name="Mitros T."/>
            <person name="Hellsten U."/>
            <person name="Loque D."/>
            <person name="Otillar R."/>
            <person name="Salamov A."/>
            <person name="Schmutz J."/>
            <person name="Shapiro H."/>
            <person name="Lindquist E."/>
            <person name="Lucas S."/>
            <person name="Rokhsar D."/>
            <person name="Grigoriev I.V."/>
        </authorList>
    </citation>
    <scope>NUCLEOTIDE SEQUENCE [LARGE SCALE GENOMIC DNA]</scope>
</reference>
<dbReference type="FunCoup" id="D8R3N2">
    <property type="interactions" value="251"/>
</dbReference>
<dbReference type="SMART" id="SM00670">
    <property type="entry name" value="PINc"/>
    <property type="match status" value="1"/>
</dbReference>
<dbReference type="CDD" id="cd09880">
    <property type="entry name" value="PIN_Smg5-6-like"/>
    <property type="match status" value="1"/>
</dbReference>
<dbReference type="KEGG" id="smo:SELMODRAFT_407022"/>
<dbReference type="InterPro" id="IPR029060">
    <property type="entry name" value="PIN-like_dom_sf"/>
</dbReference>
<name>D8R3N2_SELML</name>
<dbReference type="eggNOG" id="KOG1881">
    <property type="taxonomic scope" value="Eukaryota"/>
</dbReference>
<dbReference type="PANTHER" id="PTHR22593:SF8">
    <property type="entry name" value="FHA DOMAIN-CONTAINING PROTEIN PS1"/>
    <property type="match status" value="1"/>
</dbReference>
<dbReference type="OMA" id="YPGPLKK"/>
<organism evidence="4">
    <name type="scientific">Selaginella moellendorffii</name>
    <name type="common">Spikemoss</name>
    <dbReference type="NCBI Taxonomy" id="88036"/>
    <lineage>
        <taxon>Eukaryota</taxon>
        <taxon>Viridiplantae</taxon>
        <taxon>Streptophyta</taxon>
        <taxon>Embryophyta</taxon>
        <taxon>Tracheophyta</taxon>
        <taxon>Lycopodiopsida</taxon>
        <taxon>Selaginellales</taxon>
        <taxon>Selaginellaceae</taxon>
        <taxon>Selaginella</taxon>
    </lineage>
</organism>
<keyword evidence="4" id="KW-1185">Reference proteome</keyword>
<dbReference type="PANTHER" id="PTHR22593">
    <property type="entry name" value="TRANSMEMBRANE PROTEIN 18"/>
    <property type="match status" value="1"/>
</dbReference>
<dbReference type="Gene3D" id="2.60.200.20">
    <property type="match status" value="1"/>
</dbReference>
<dbReference type="SMART" id="SM00240">
    <property type="entry name" value="FHA"/>
    <property type="match status" value="1"/>
</dbReference>
<evidence type="ECO:0000256" key="1">
    <source>
        <dbReference type="SAM" id="MobiDB-lite"/>
    </source>
</evidence>
<gene>
    <name evidence="3" type="ORF">SELMODRAFT_407022</name>
</gene>
<dbReference type="InParanoid" id="D8R3N2"/>
<proteinExistence type="predicted"/>
<dbReference type="SUPFAM" id="SSF49879">
    <property type="entry name" value="SMAD/FHA domain"/>
    <property type="match status" value="1"/>
</dbReference>
<dbReference type="CDD" id="cd22691">
    <property type="entry name" value="FHA_PS1-like"/>
    <property type="match status" value="1"/>
</dbReference>
<dbReference type="Pfam" id="PF00498">
    <property type="entry name" value="FHA"/>
    <property type="match status" value="1"/>
</dbReference>
<dbReference type="HOGENOM" id="CLU_034987_0_0_1"/>
<dbReference type="InterPro" id="IPR008984">
    <property type="entry name" value="SMAD_FHA_dom_sf"/>
</dbReference>
<sequence>MALVIIEADDLPSVAGSTDEKVLSFGVSSEAGERSIQRKGSCSSALVAGARRIDRSRSRLLSPPGAVSRQQLWIPSSYIMMHFVPQLVVLKDGSVVDNVLLHGKDSFVLGRHQNCDVVAGHASISRHHLEIRIIPETRQLVLKDMHSVHGTRLNGEPLIPLDPVIMEEDGKFEVGASTRTYMVKWIPVAQEQSDSSSSSCTPAKSTASSVAKGLDEEFQSILRLESSNSRKQENADRGAKKQPERLAFSDINGRTGSPPARPKSPARGNKGAASPLSAKFTALRMSPAGKKIFGVQKPEQSPSTLWLRRGVNLELPSLVTNTQASATPEDGYVSDKENMTPALVAKPEVDASKSVVSRKPFGELFFLPSPSVQRDYKPVFQPAPYSTSSDEDSFKEYCARRHRVTEKKADEVKWHIIVDTNCFLDEDGFNSLKKLEGLRETRVIIPKIVIRELDFLKRSEDKKYQCRRSLRWIEECMVKKPWWIHVQKSNEMKPMGMTPPVSPSVAKNFLPYAVDLLSPTNDDHVLDCALLFERSVVDGRVVLLTSDTALKIKAMAEGLVAESSTSFCESLLNPYSKRFLWAGSTVARSPVFCPLGLSPRGKNGGAGSGKLEALEDHPKGLQVVL</sequence>
<dbReference type="PROSITE" id="PS50006">
    <property type="entry name" value="FHA_DOMAIN"/>
    <property type="match status" value="1"/>
</dbReference>
<feature type="region of interest" description="Disordered" evidence="1">
    <location>
        <begin position="223"/>
        <end position="280"/>
    </location>
</feature>
<evidence type="ECO:0000313" key="3">
    <source>
        <dbReference type="EMBL" id="EFJ33309.1"/>
    </source>
</evidence>
<dbReference type="EMBL" id="GL377571">
    <property type="protein sequence ID" value="EFJ33309.1"/>
    <property type="molecule type" value="Genomic_DNA"/>
</dbReference>
<dbReference type="InterPro" id="IPR000253">
    <property type="entry name" value="FHA_dom"/>
</dbReference>
<dbReference type="Gene3D" id="3.40.50.1010">
    <property type="entry name" value="5'-nuclease"/>
    <property type="match status" value="1"/>
</dbReference>
<dbReference type="GO" id="GO:0031965">
    <property type="term" value="C:nuclear membrane"/>
    <property type="evidence" value="ECO:0000318"/>
    <property type="project" value="GO_Central"/>
</dbReference>
<protein>
    <recommendedName>
        <fullName evidence="2">FHA domain-containing protein</fullName>
    </recommendedName>
</protein>
<dbReference type="STRING" id="88036.D8R3N2"/>
<dbReference type="SUPFAM" id="SSF88723">
    <property type="entry name" value="PIN domain-like"/>
    <property type="match status" value="1"/>
</dbReference>
<accession>D8R3N2</accession>
<dbReference type="Pfam" id="PF13638">
    <property type="entry name" value="PIN_4"/>
    <property type="match status" value="1"/>
</dbReference>
<dbReference type="Gramene" id="EFJ33309">
    <property type="protein sequence ID" value="EFJ33309"/>
    <property type="gene ID" value="SELMODRAFT_407022"/>
</dbReference>
<dbReference type="AlphaFoldDB" id="D8R3N2"/>
<dbReference type="Proteomes" id="UP000001514">
    <property type="component" value="Unassembled WGS sequence"/>
</dbReference>
<evidence type="ECO:0000259" key="2">
    <source>
        <dbReference type="PROSITE" id="PS50006"/>
    </source>
</evidence>